<dbReference type="Proteomes" id="UP000242699">
    <property type="component" value="Unassembled WGS sequence"/>
</dbReference>
<dbReference type="InterPro" id="IPR018633">
    <property type="entry name" value="DUF2357"/>
</dbReference>
<protein>
    <recommendedName>
        <fullName evidence="1">DUF2357 domain-containing protein</fullName>
    </recommendedName>
</protein>
<name>A0A2T2WQY7_9FIRM</name>
<sequence length="538" mass="61900">MDMHRSGELLHVIMENAVMAFIGPTVVPLYGNETQGAKIEAFSIGKAAIATTSSDNNGFFDDIQYTFQVSAYEPVEVTQNHRPLTLTWIHHGPMYVANTFLQFHQVGWTAFRIGQDGVRIRVQSRKMDYQTDYRIMIWDLENKVRGLTAKLISTTLEGMENFPEGPTNLWSYWLGVLESIWEKLARDTMHAWHTLPMQLTVDEQRTRLERLKKLKQRDLAAYARSGNNRIITSVAVWNPLIAERVYLLELLQYIRGRLERVLNQIQPLQKNRRLNKILHEVVRLLRRLSTEVNLERIVDEPRIPSSPLAQSHPALRQVIRWHRLLQSGLFPSGDRFFVGIKDLSLLYEYWCYLTIVQMVVDESKGTLRVHPLVSSDPVDILLSSGAKHAAQVQLPSGHSVFIHYERQYSMLPTVAQKPDHVVELRGLGPLLIFDAKYRFEMNDDYIKNYGAGNPIPPVSTINGMHQYHDAIVGIQIPHERLVDRAIVLFPLPHSFIAHWHQHRFYKSITSIGVGALPLLPGGDDTYVRNEIRRYLTLI</sequence>
<evidence type="ECO:0000313" key="2">
    <source>
        <dbReference type="EMBL" id="PSR24633.1"/>
    </source>
</evidence>
<evidence type="ECO:0000313" key="3">
    <source>
        <dbReference type="Proteomes" id="UP000242699"/>
    </source>
</evidence>
<feature type="domain" description="DUF2357" evidence="1">
    <location>
        <begin position="105"/>
        <end position="228"/>
    </location>
</feature>
<dbReference type="Pfam" id="PF09823">
    <property type="entry name" value="DUF2357"/>
    <property type="match status" value="1"/>
</dbReference>
<comment type="caution">
    <text evidence="2">The sequence shown here is derived from an EMBL/GenBank/DDBJ whole genome shotgun (WGS) entry which is preliminary data.</text>
</comment>
<proteinExistence type="predicted"/>
<gene>
    <name evidence="2" type="ORF">C7B43_18615</name>
</gene>
<reference evidence="2 3" key="1">
    <citation type="journal article" date="2014" name="BMC Genomics">
        <title>Comparison of environmental and isolate Sulfobacillus genomes reveals diverse carbon, sulfur, nitrogen, and hydrogen metabolisms.</title>
        <authorList>
            <person name="Justice N.B."/>
            <person name="Norman A."/>
            <person name="Brown C.T."/>
            <person name="Singh A."/>
            <person name="Thomas B.C."/>
            <person name="Banfield J.F."/>
        </authorList>
    </citation>
    <scope>NUCLEOTIDE SEQUENCE [LARGE SCALE GENOMIC DNA]</scope>
    <source>
        <strain evidence="2">AMDSBA1</strain>
    </source>
</reference>
<accession>A0A2T2WQY7</accession>
<dbReference type="EMBL" id="PXYT01000072">
    <property type="protein sequence ID" value="PSR24633.1"/>
    <property type="molecule type" value="Genomic_DNA"/>
</dbReference>
<dbReference type="AlphaFoldDB" id="A0A2T2WQY7"/>
<dbReference type="InterPro" id="IPR007505">
    <property type="entry name" value="PDDEXK_7"/>
</dbReference>
<organism evidence="2 3">
    <name type="scientific">Sulfobacillus benefaciens</name>
    <dbReference type="NCBI Taxonomy" id="453960"/>
    <lineage>
        <taxon>Bacteria</taxon>
        <taxon>Bacillati</taxon>
        <taxon>Bacillota</taxon>
        <taxon>Clostridia</taxon>
        <taxon>Eubacteriales</taxon>
        <taxon>Clostridiales Family XVII. Incertae Sedis</taxon>
        <taxon>Sulfobacillus</taxon>
    </lineage>
</organism>
<dbReference type="Pfam" id="PF04411">
    <property type="entry name" value="PDDEXK_7"/>
    <property type="match status" value="1"/>
</dbReference>
<evidence type="ECO:0000259" key="1">
    <source>
        <dbReference type="Pfam" id="PF09823"/>
    </source>
</evidence>